<sequence length="64" mass="8023">MARHERTPARYMHEDIKRVLYDMQDLSRAETETYIERKREEFQVFKSYPTWFSKEKSEIREMFA</sequence>
<name>A0ABR3FWE8_9AGAR</name>
<proteinExistence type="predicted"/>
<dbReference type="EMBL" id="JBAHYK010000046">
    <property type="protein sequence ID" value="KAL0579852.1"/>
    <property type="molecule type" value="Genomic_DNA"/>
</dbReference>
<evidence type="ECO:0000313" key="2">
    <source>
        <dbReference type="Proteomes" id="UP001465976"/>
    </source>
</evidence>
<gene>
    <name evidence="1" type="ORF">V5O48_002161</name>
</gene>
<reference evidence="1 2" key="1">
    <citation type="submission" date="2024-02" db="EMBL/GenBank/DDBJ databases">
        <title>A draft genome for the cacao thread blight pathogen Marasmius crinis-equi.</title>
        <authorList>
            <person name="Cohen S.P."/>
            <person name="Baruah I.K."/>
            <person name="Amoako-Attah I."/>
            <person name="Bukari Y."/>
            <person name="Meinhardt L.W."/>
            <person name="Bailey B.A."/>
        </authorList>
    </citation>
    <scope>NUCLEOTIDE SEQUENCE [LARGE SCALE GENOMIC DNA]</scope>
    <source>
        <strain evidence="1 2">GH-76</strain>
    </source>
</reference>
<protein>
    <submittedName>
        <fullName evidence="1">Uncharacterized protein</fullName>
    </submittedName>
</protein>
<keyword evidence="2" id="KW-1185">Reference proteome</keyword>
<comment type="caution">
    <text evidence="1">The sequence shown here is derived from an EMBL/GenBank/DDBJ whole genome shotgun (WGS) entry which is preliminary data.</text>
</comment>
<evidence type="ECO:0000313" key="1">
    <source>
        <dbReference type="EMBL" id="KAL0579852.1"/>
    </source>
</evidence>
<accession>A0ABR3FWE8</accession>
<dbReference type="Proteomes" id="UP001465976">
    <property type="component" value="Unassembled WGS sequence"/>
</dbReference>
<organism evidence="1 2">
    <name type="scientific">Marasmius crinis-equi</name>
    <dbReference type="NCBI Taxonomy" id="585013"/>
    <lineage>
        <taxon>Eukaryota</taxon>
        <taxon>Fungi</taxon>
        <taxon>Dikarya</taxon>
        <taxon>Basidiomycota</taxon>
        <taxon>Agaricomycotina</taxon>
        <taxon>Agaricomycetes</taxon>
        <taxon>Agaricomycetidae</taxon>
        <taxon>Agaricales</taxon>
        <taxon>Marasmiineae</taxon>
        <taxon>Marasmiaceae</taxon>
        <taxon>Marasmius</taxon>
    </lineage>
</organism>